<feature type="region of interest" description="Disordered" evidence="1">
    <location>
        <begin position="216"/>
        <end position="368"/>
    </location>
</feature>
<feature type="region of interest" description="Disordered" evidence="1">
    <location>
        <begin position="32"/>
        <end position="63"/>
    </location>
</feature>
<organism evidence="2 3">
    <name type="scientific">Sorghum bicolor</name>
    <name type="common">Sorghum</name>
    <name type="synonym">Sorghum vulgare</name>
    <dbReference type="NCBI Taxonomy" id="4558"/>
    <lineage>
        <taxon>Eukaryota</taxon>
        <taxon>Viridiplantae</taxon>
        <taxon>Streptophyta</taxon>
        <taxon>Embryophyta</taxon>
        <taxon>Tracheophyta</taxon>
        <taxon>Spermatophyta</taxon>
        <taxon>Magnoliopsida</taxon>
        <taxon>Liliopsida</taxon>
        <taxon>Poales</taxon>
        <taxon>Poaceae</taxon>
        <taxon>PACMAD clade</taxon>
        <taxon>Panicoideae</taxon>
        <taxon>Andropogonodae</taxon>
        <taxon>Andropogoneae</taxon>
        <taxon>Sorghinae</taxon>
        <taxon>Sorghum</taxon>
    </lineage>
</organism>
<dbReference type="Gramene" id="OQU80366">
    <property type="protein sequence ID" value="OQU80366"/>
    <property type="gene ID" value="SORBI_3007G116150"/>
</dbReference>
<feature type="compositionally biased region" description="Low complexity" evidence="1">
    <location>
        <begin position="32"/>
        <end position="45"/>
    </location>
</feature>
<feature type="compositionally biased region" description="Basic and acidic residues" evidence="1">
    <location>
        <begin position="312"/>
        <end position="322"/>
    </location>
</feature>
<protein>
    <submittedName>
        <fullName evidence="2">Uncharacterized protein</fullName>
    </submittedName>
</protein>
<gene>
    <name evidence="2" type="ORF">SORBI_3007G116150</name>
</gene>
<name>A0A1Z5RAF6_SORBI</name>
<keyword evidence="3" id="KW-1185">Reference proteome</keyword>
<dbReference type="OMA" id="NTERIDW"/>
<feature type="compositionally biased region" description="Basic residues" evidence="1">
    <location>
        <begin position="359"/>
        <end position="368"/>
    </location>
</feature>
<evidence type="ECO:0000313" key="2">
    <source>
        <dbReference type="EMBL" id="OQU80366.1"/>
    </source>
</evidence>
<feature type="compositionally biased region" description="Basic residues" evidence="1">
    <location>
        <begin position="287"/>
        <end position="297"/>
    </location>
</feature>
<reference evidence="3" key="2">
    <citation type="journal article" date="2018" name="Plant J.">
        <title>The Sorghum bicolor reference genome: improved assembly, gene annotations, a transcriptome atlas, and signatures of genome organization.</title>
        <authorList>
            <person name="McCormick R.F."/>
            <person name="Truong S.K."/>
            <person name="Sreedasyam A."/>
            <person name="Jenkins J."/>
            <person name="Shu S."/>
            <person name="Sims D."/>
            <person name="Kennedy M."/>
            <person name="Amirebrahimi M."/>
            <person name="Weers B.D."/>
            <person name="McKinley B."/>
            <person name="Mattison A."/>
            <person name="Morishige D.T."/>
            <person name="Grimwood J."/>
            <person name="Schmutz J."/>
            <person name="Mullet J.E."/>
        </authorList>
    </citation>
    <scope>NUCLEOTIDE SEQUENCE [LARGE SCALE GENOMIC DNA]</scope>
    <source>
        <strain evidence="3">cv. BTx623</strain>
    </source>
</reference>
<evidence type="ECO:0000313" key="3">
    <source>
        <dbReference type="Proteomes" id="UP000000768"/>
    </source>
</evidence>
<feature type="compositionally biased region" description="Polar residues" evidence="1">
    <location>
        <begin position="336"/>
        <end position="346"/>
    </location>
</feature>
<sequence>MEGEPPAEDITARTIAMDVDATSRPAALALGASGPAAQAAAAPGAHPDVVPGEQATVDHLPQSPLENRSDDATALARVLLPTVHHPITELNLPVLDVQRPQVNDVENTERIDWSTIQIVETVDNEGRIELMSESQMCELLGLGDEGTPNIPTQATDCRMDEQCNDNELGQDVDGAAIPTNDVVPDKTQWPHVDLPFGVGAPLTKLSAGRMRKLRIKGWDEGGHRKKGKSTNEGEGEKGWDEGEGDNDIVPTNAKGQKMIRGPMTCKRCGEKGHRQASSKCPYNGTAKKGKRRQPRKNVTKEGLAEPSTPRRPTRDEILRDSPGRITRSKLAMLLGESTSVQTNNASPVRMPTPVPPKKMTPKRRKLNI</sequence>
<accession>A0A1Z5RAF6</accession>
<feature type="compositionally biased region" description="Basic and acidic residues" evidence="1">
    <location>
        <begin position="229"/>
        <end position="240"/>
    </location>
</feature>
<evidence type="ECO:0000256" key="1">
    <source>
        <dbReference type="SAM" id="MobiDB-lite"/>
    </source>
</evidence>
<proteinExistence type="predicted"/>
<dbReference type="Proteomes" id="UP000000768">
    <property type="component" value="Chromosome 7"/>
</dbReference>
<reference evidence="2 3" key="1">
    <citation type="journal article" date="2009" name="Nature">
        <title>The Sorghum bicolor genome and the diversification of grasses.</title>
        <authorList>
            <person name="Paterson A.H."/>
            <person name="Bowers J.E."/>
            <person name="Bruggmann R."/>
            <person name="Dubchak I."/>
            <person name="Grimwood J."/>
            <person name="Gundlach H."/>
            <person name="Haberer G."/>
            <person name="Hellsten U."/>
            <person name="Mitros T."/>
            <person name="Poliakov A."/>
            <person name="Schmutz J."/>
            <person name="Spannagl M."/>
            <person name="Tang H."/>
            <person name="Wang X."/>
            <person name="Wicker T."/>
            <person name="Bharti A.K."/>
            <person name="Chapman J."/>
            <person name="Feltus F.A."/>
            <person name="Gowik U."/>
            <person name="Grigoriev I.V."/>
            <person name="Lyons E."/>
            <person name="Maher C.A."/>
            <person name="Martis M."/>
            <person name="Narechania A."/>
            <person name="Otillar R.P."/>
            <person name="Penning B.W."/>
            <person name="Salamov A.A."/>
            <person name="Wang Y."/>
            <person name="Zhang L."/>
            <person name="Carpita N.C."/>
            <person name="Freeling M."/>
            <person name="Gingle A.R."/>
            <person name="Hash C.T."/>
            <person name="Keller B."/>
            <person name="Klein P."/>
            <person name="Kresovich S."/>
            <person name="McCann M.C."/>
            <person name="Ming R."/>
            <person name="Peterson D.G."/>
            <person name="Mehboob-ur-Rahman"/>
            <person name="Ware D."/>
            <person name="Westhoff P."/>
            <person name="Mayer K.F."/>
            <person name="Messing J."/>
            <person name="Rokhsar D.S."/>
        </authorList>
    </citation>
    <scope>NUCLEOTIDE SEQUENCE [LARGE SCALE GENOMIC DNA]</scope>
    <source>
        <strain evidence="3">cv. BTx623</strain>
    </source>
</reference>
<dbReference type="AlphaFoldDB" id="A0A1Z5RAF6"/>
<dbReference type="InParanoid" id="A0A1Z5RAF6"/>
<dbReference type="EMBL" id="CM000766">
    <property type="protein sequence ID" value="OQU80366.1"/>
    <property type="molecule type" value="Genomic_DNA"/>
</dbReference>